<comment type="caution">
    <text evidence="1">The sequence shown here is derived from an EMBL/GenBank/DDBJ whole genome shotgun (WGS) entry which is preliminary data.</text>
</comment>
<evidence type="ECO:0000313" key="2">
    <source>
        <dbReference type="Proteomes" id="UP000176450"/>
    </source>
</evidence>
<organism evidence="1 2">
    <name type="scientific">Candidatus Gottesmanbacteria bacterium RIFCSPLOWO2_01_FULL_46_9</name>
    <dbReference type="NCBI Taxonomy" id="1798394"/>
    <lineage>
        <taxon>Bacteria</taxon>
        <taxon>Candidatus Gottesmaniibacteriota</taxon>
    </lineage>
</organism>
<reference evidence="1 2" key="1">
    <citation type="journal article" date="2016" name="Nat. Commun.">
        <title>Thousands of microbial genomes shed light on interconnected biogeochemical processes in an aquifer system.</title>
        <authorList>
            <person name="Anantharaman K."/>
            <person name="Brown C.T."/>
            <person name="Hug L.A."/>
            <person name="Sharon I."/>
            <person name="Castelle C.J."/>
            <person name="Probst A.J."/>
            <person name="Thomas B.C."/>
            <person name="Singh A."/>
            <person name="Wilkins M.J."/>
            <person name="Karaoz U."/>
            <person name="Brodie E.L."/>
            <person name="Williams K.H."/>
            <person name="Hubbard S.S."/>
            <person name="Banfield J.F."/>
        </authorList>
    </citation>
    <scope>NUCLEOTIDE SEQUENCE [LARGE SCALE GENOMIC DNA]</scope>
</reference>
<accession>A0A1F6B0T4</accession>
<dbReference type="EMBL" id="MFJX01000034">
    <property type="protein sequence ID" value="OGG30520.1"/>
    <property type="molecule type" value="Genomic_DNA"/>
</dbReference>
<sequence>MSVTILLVMSIFGGLVGFYLGKGAATPQAISLREAAALMKEKGMMMEDTGKLMVRRTGDREMMEKGKLMMESGSVLSGKGTTMMGMMQDY</sequence>
<dbReference type="AlphaFoldDB" id="A0A1F6B0T4"/>
<evidence type="ECO:0000313" key="1">
    <source>
        <dbReference type="EMBL" id="OGG30520.1"/>
    </source>
</evidence>
<gene>
    <name evidence="1" type="ORF">A3A63_04415</name>
</gene>
<proteinExistence type="predicted"/>
<dbReference type="Proteomes" id="UP000176450">
    <property type="component" value="Unassembled WGS sequence"/>
</dbReference>
<protein>
    <submittedName>
        <fullName evidence="1">Uncharacterized protein</fullName>
    </submittedName>
</protein>
<name>A0A1F6B0T4_9BACT</name>